<organism evidence="1 2">
    <name type="scientific">Agrobacterium vitis</name>
    <name type="common">Rhizobium vitis</name>
    <dbReference type="NCBI Taxonomy" id="373"/>
    <lineage>
        <taxon>Bacteria</taxon>
        <taxon>Pseudomonadati</taxon>
        <taxon>Pseudomonadota</taxon>
        <taxon>Alphaproteobacteria</taxon>
        <taxon>Hyphomicrobiales</taxon>
        <taxon>Rhizobiaceae</taxon>
        <taxon>Rhizobium/Agrobacterium group</taxon>
        <taxon>Agrobacterium</taxon>
    </lineage>
</organism>
<proteinExistence type="predicted"/>
<evidence type="ECO:0000313" key="1">
    <source>
        <dbReference type="EMBL" id="MUZ60972.1"/>
    </source>
</evidence>
<protein>
    <submittedName>
        <fullName evidence="1">Uncharacterized protein</fullName>
    </submittedName>
</protein>
<reference evidence="1 2" key="1">
    <citation type="submission" date="2019-12" db="EMBL/GenBank/DDBJ databases">
        <title>Whole-genome sequencing of Allorhizobium vitis.</title>
        <authorList>
            <person name="Gan H.M."/>
            <person name="Szegedi E."/>
            <person name="Burr T."/>
            <person name="Savka M.A."/>
        </authorList>
    </citation>
    <scope>NUCLEOTIDE SEQUENCE [LARGE SCALE GENOMIC DNA]</scope>
    <source>
        <strain evidence="1 2">CG989</strain>
    </source>
</reference>
<dbReference type="AlphaFoldDB" id="A0AAE4WGZ0"/>
<name>A0AAE4WGZ0_AGRVI</name>
<comment type="caution">
    <text evidence="1">The sequence shown here is derived from an EMBL/GenBank/DDBJ whole genome shotgun (WGS) entry which is preliminary data.</text>
</comment>
<dbReference type="EMBL" id="WPHM01000026">
    <property type="protein sequence ID" value="MUZ60972.1"/>
    <property type="molecule type" value="Genomic_DNA"/>
</dbReference>
<sequence length="137" mass="14918">MVKPAFQDKEKILRPAIDAFKRGEPVIVLKTLLTEIEGVLQSAHRRKHGKSAANLKALFAFATASAEERAGTGDSLLFPASFVEYLKAHTFDHFDPDAVGDTASRHAVGHGAAGADSYTQIRALQAILTLDQFAFYF</sequence>
<gene>
    <name evidence="1" type="ORF">GOZ95_26495</name>
</gene>
<accession>A0AAE4WGZ0</accession>
<dbReference type="Proteomes" id="UP000436692">
    <property type="component" value="Unassembled WGS sequence"/>
</dbReference>
<evidence type="ECO:0000313" key="2">
    <source>
        <dbReference type="Proteomes" id="UP000436692"/>
    </source>
</evidence>